<keyword evidence="1" id="KW-0378">Hydrolase</keyword>
<dbReference type="InterPro" id="IPR029062">
    <property type="entry name" value="Class_I_gatase-like"/>
</dbReference>
<reference evidence="1 2" key="1">
    <citation type="submission" date="2020-01" db="EMBL/GenBank/DDBJ databases">
        <title>Kibdelosporangium persica a novel Actinomycetes from a hot desert in Iran.</title>
        <authorList>
            <person name="Safaei N."/>
            <person name="Zaburannyi N."/>
            <person name="Mueller R."/>
            <person name="Wink J."/>
        </authorList>
    </citation>
    <scope>NUCLEOTIDE SEQUENCE [LARGE SCALE GENOMIC DNA]</scope>
    <source>
        <strain evidence="1 2">4NS15</strain>
    </source>
</reference>
<protein>
    <submittedName>
        <fullName evidence="1">Glycoside hydrolase family 2 sugar binding protein</fullName>
    </submittedName>
</protein>
<keyword evidence="2" id="KW-1185">Reference proteome</keyword>
<sequence length="1185" mass="129435">MSLLERFTGPGPGYSPLPIWWWSGARVTRDRVRRQMEQLVSQGVRQAVVMCLAPTGPMFGSVADDPPFLSPEWIGLLDGACSDAAELGFQLWMYDQIGFSGANFQGRLTAANPQYAGLALYRDAGGISQRVSGFDYFGADACAALLDQVHGTLDKHVGRWFGTVIPGFFQDELPPMPTWGRDFAETFAEHYGYEIVLPALFEGADEMSARIRRDYHEHRARLARRAFFDPLAAWFAERGLICGFDQASPAREGDPVGGVQLYGDYLGTHSTFGAPGSDHWGDPKVHSSLAHAHGKPRTWVEAFHSSGWGGTLEETYDWLAPLLRRGATLYDPHAVYYATVGGWWEWAPPSTCWRQPYWPSYHQFATAVTRLCSVLSGGTHVCDTVLLSPTSTVQAYTTLDGPLPPAQRAADCFHRLNGVSAWFAEQPGVLERAGIDHDTLDETTIAGGVVVDHGLKIGDEVYRTVILPNAEVLHPDAAQRLSEFARAGGTVVCVGTAPLPNATIVDSPDEVPDVLPAALVRADAPFLLRRYDDTFVMMVTAHDEHSGTMAPIVSLDLDDWTTKGFPWEEYWRQLRENGYRFVPPTGRVARIDAGHLPRHAQRWNPRTGQRTRLAVSAEGMVEVPFDDGSIALVIFGDNLPEPTAQPPGEVMDRIPVHGPWRALAESTLDNRDGDFAASTRTGVLPIEVWRFEDGTIAGYGPFAEARDPGGQWHPVEWSLSRGIRNDPVHNNTLGPKGYVPEEFLDWRHVRTGERVAVRTHLALPDRRGLHLAVGAGAARRVVVDGRELPIHGDGYQSFSPLPHGRTVAVEIEFIAEQDGPLRASFAVVADPAAYRRPEWLTGNEITHTFRLDTIPGDTTAMVASECACSVVVNGVEVGRQGDFNPYPGHREIRVHPYDLADFLMVGENTIALRLTGDAAATVDSPGLGLISGPGWEGAKVRRSQPRDPRFLCASARPHPLPGAHWLEPAAAGGDTVIPIIPDMRPGPERVEQLRFLAPLGTTALRIPTDLAVTVRIGESEYHPVDQRVRLPEPLPAGTFVTLEVHAVDGRRGGALLDSAIEVDVTEVDTPLAGWEELGLRVLGGHVRYRTTFPAPSGRVVLDLGEVRGTADVLVNGTLVDQLVWAPWRTEITHALRPGTNELEVVIRGTLAGYLDDASPTTAVAAGQVRTGLFGPVTLVQHKETP</sequence>
<accession>A0ABX2F895</accession>
<evidence type="ECO:0000313" key="2">
    <source>
        <dbReference type="Proteomes" id="UP000763557"/>
    </source>
</evidence>
<organism evidence="1 2">
    <name type="scientific">Kibdelosporangium persicum</name>
    <dbReference type="NCBI Taxonomy" id="2698649"/>
    <lineage>
        <taxon>Bacteria</taxon>
        <taxon>Bacillati</taxon>
        <taxon>Actinomycetota</taxon>
        <taxon>Actinomycetes</taxon>
        <taxon>Pseudonocardiales</taxon>
        <taxon>Pseudonocardiaceae</taxon>
        <taxon>Kibdelosporangium</taxon>
    </lineage>
</organism>
<dbReference type="Gene3D" id="3.40.50.880">
    <property type="match status" value="1"/>
</dbReference>
<dbReference type="PANTHER" id="PTHR36848:SF2">
    <property type="entry name" value="SECRETED PROTEIN"/>
    <property type="match status" value="1"/>
</dbReference>
<dbReference type="EMBL" id="JAAATY010000013">
    <property type="protein sequence ID" value="NRN67141.1"/>
    <property type="molecule type" value="Genomic_DNA"/>
</dbReference>
<proteinExistence type="predicted"/>
<dbReference type="GO" id="GO:0016787">
    <property type="term" value="F:hydrolase activity"/>
    <property type="evidence" value="ECO:0007669"/>
    <property type="project" value="UniProtKB-KW"/>
</dbReference>
<dbReference type="InterPro" id="IPR008979">
    <property type="entry name" value="Galactose-bd-like_sf"/>
</dbReference>
<dbReference type="InterPro" id="IPR053161">
    <property type="entry name" value="Ulvan_degrading_GH"/>
</dbReference>
<evidence type="ECO:0000313" key="1">
    <source>
        <dbReference type="EMBL" id="NRN67141.1"/>
    </source>
</evidence>
<dbReference type="Gene3D" id="2.60.120.260">
    <property type="entry name" value="Galactose-binding domain-like"/>
    <property type="match status" value="2"/>
</dbReference>
<dbReference type="CDD" id="cd03143">
    <property type="entry name" value="A4_beta-galactosidase_middle_domain"/>
    <property type="match status" value="1"/>
</dbReference>
<gene>
    <name evidence="1" type="ORF">GC106_43740</name>
</gene>
<dbReference type="PANTHER" id="PTHR36848">
    <property type="entry name" value="DNA-BINDING PROTEIN (PUTATIVE SECRETED PROTEIN)-RELATED"/>
    <property type="match status" value="1"/>
</dbReference>
<dbReference type="RefSeq" id="WP_173134383.1">
    <property type="nucleotide sequence ID" value="NZ_CBCSGW010000010.1"/>
</dbReference>
<comment type="caution">
    <text evidence="1">The sequence shown here is derived from an EMBL/GenBank/DDBJ whole genome shotgun (WGS) entry which is preliminary data.</text>
</comment>
<dbReference type="SUPFAM" id="SSF49785">
    <property type="entry name" value="Galactose-binding domain-like"/>
    <property type="match status" value="1"/>
</dbReference>
<dbReference type="Proteomes" id="UP000763557">
    <property type="component" value="Unassembled WGS sequence"/>
</dbReference>
<name>A0ABX2F895_9PSEU</name>